<evidence type="ECO:0000256" key="8">
    <source>
        <dbReference type="ARBA" id="ARBA00023239"/>
    </source>
</evidence>
<organism evidence="14 15">
    <name type="scientific">Nitratireductor indicus C115</name>
    <dbReference type="NCBI Taxonomy" id="1231190"/>
    <lineage>
        <taxon>Bacteria</taxon>
        <taxon>Pseudomonadati</taxon>
        <taxon>Pseudomonadota</taxon>
        <taxon>Alphaproteobacteria</taxon>
        <taxon>Hyphomicrobiales</taxon>
        <taxon>Phyllobacteriaceae</taxon>
        <taxon>Nitratireductor</taxon>
    </lineage>
</organism>
<evidence type="ECO:0000256" key="1">
    <source>
        <dbReference type="ARBA" id="ARBA00005005"/>
    </source>
</evidence>
<dbReference type="CDD" id="cd06558">
    <property type="entry name" value="crotonase-like"/>
    <property type="match status" value="1"/>
</dbReference>
<protein>
    <submittedName>
        <fullName evidence="14">3-hydroxyacyl-CoA dehydrogenase</fullName>
    </submittedName>
</protein>
<dbReference type="Pfam" id="PF00725">
    <property type="entry name" value="3HCDH"/>
    <property type="match status" value="1"/>
</dbReference>
<evidence type="ECO:0000256" key="11">
    <source>
        <dbReference type="SAM" id="MobiDB-lite"/>
    </source>
</evidence>
<dbReference type="eggNOG" id="COG1024">
    <property type="taxonomic scope" value="Bacteria"/>
</dbReference>
<dbReference type="GO" id="GO:0070403">
    <property type="term" value="F:NAD+ binding"/>
    <property type="evidence" value="ECO:0007669"/>
    <property type="project" value="InterPro"/>
</dbReference>
<dbReference type="UniPathway" id="UPA00659"/>
<dbReference type="AlphaFoldDB" id="K2NXZ3"/>
<evidence type="ECO:0000256" key="9">
    <source>
        <dbReference type="ARBA" id="ARBA00023268"/>
    </source>
</evidence>
<comment type="similarity">
    <text evidence="2">In the central section; belongs to the 3-hydroxyacyl-CoA dehydrogenase family.</text>
</comment>
<comment type="catalytic activity">
    <reaction evidence="10">
        <text>a (3S)-3-hydroxyacyl-CoA + NAD(+) = a 3-oxoacyl-CoA + NADH + H(+)</text>
        <dbReference type="Rhea" id="RHEA:22432"/>
        <dbReference type="ChEBI" id="CHEBI:15378"/>
        <dbReference type="ChEBI" id="CHEBI:57318"/>
        <dbReference type="ChEBI" id="CHEBI:57540"/>
        <dbReference type="ChEBI" id="CHEBI:57945"/>
        <dbReference type="ChEBI" id="CHEBI:90726"/>
        <dbReference type="EC" id="1.1.1.35"/>
    </reaction>
</comment>
<comment type="pathway">
    <text evidence="1">Lipid metabolism; fatty acid beta-oxidation.</text>
</comment>
<proteinExistence type="inferred from homology"/>
<feature type="region of interest" description="Disordered" evidence="11">
    <location>
        <begin position="726"/>
        <end position="765"/>
    </location>
</feature>
<keyword evidence="7" id="KW-0443">Lipid metabolism</keyword>
<dbReference type="Proteomes" id="UP000007374">
    <property type="component" value="Unassembled WGS sequence"/>
</dbReference>
<dbReference type="InterPro" id="IPR050136">
    <property type="entry name" value="FA_oxidation_alpha_subunit"/>
</dbReference>
<gene>
    <name evidence="14" type="ORF">NA8A_04615</name>
</gene>
<dbReference type="SUPFAM" id="SSF48179">
    <property type="entry name" value="6-phosphogluconate dehydrogenase C-terminal domain-like"/>
    <property type="match status" value="2"/>
</dbReference>
<name>K2NXZ3_9HYPH</name>
<dbReference type="InterPro" id="IPR006176">
    <property type="entry name" value="3-OHacyl-CoA_DH_NAD-bd"/>
</dbReference>
<sequence>MISADTAMKIYTDVRTLALGPQGKSVLASRHWRLVQDANQIVWLLFDFHGAETNRVSDAVLADLDLCLAKIEAIRPAGLVLRSAKKSGFAEGLDIAELRDLGGIAEIEAMAMRGHEVLDRLAALQMPTVAVVHGHCLGAGLEIALACKSRIAIEGARLGFPDIHLGLHPGLGGTVRLPMVVGTSEALTMMLEGELLNARAALDAGLVDAVIEERHVENAISTVVAEGGARHARRVSQASLFPGMRTLTAHQIRSKLSAGKPEKSYPAPYRLIDLWQSRSSRQKGMQKAEIQSFARLLDGGTARNLIRNSLLRDGLVESGKGASGIQRVHVIGAGAVGGDIAALCAAHGYDVTLNDQNPRAIADAIGRASHHFENTFGDKAERERSFDRLMPDFSGSGLAKADLVIEALPEDLETKKAVLQSVVSGLKQSALVATTTAGIPLELLSEGLPRANRLVGVHFLVPVLQTELTEIIVHKRASFEALEIAQAFCGSLDRLPAQVKSSPGFLINRVFMPYFLEAMIMQEQGVSRELIDKAAREFGMTMGPIEFADWIGLDVCLEAIRAMDEGGPSESQIPVALAEMVSKGETGMAAGQGFYRYDKTAEPVRKKVTTDTHPAVIDRLILPMVNACVACLREGVVAEEEVLDIAVVSGLGFAPFRGGPLHYARARGLAAVISELERLQHKYGDRFAPDPGWIRLGIGGSRPQDLLLLEPDSISTLFLTAKTEEAGGTNARKVESPAKSSGNSTRRKTRGTRKVKAERRVAGDV</sequence>
<dbReference type="PANTHER" id="PTHR43612">
    <property type="entry name" value="TRIFUNCTIONAL ENZYME SUBUNIT ALPHA"/>
    <property type="match status" value="1"/>
</dbReference>
<dbReference type="GO" id="GO:0016509">
    <property type="term" value="F:long-chain (3S)-3-hydroxyacyl-CoA dehydrogenase (NAD+) activity"/>
    <property type="evidence" value="ECO:0007669"/>
    <property type="project" value="TreeGrafter"/>
</dbReference>
<evidence type="ECO:0000256" key="10">
    <source>
        <dbReference type="ARBA" id="ARBA00049556"/>
    </source>
</evidence>
<evidence type="ECO:0000259" key="12">
    <source>
        <dbReference type="Pfam" id="PF00725"/>
    </source>
</evidence>
<reference evidence="14 15" key="1">
    <citation type="journal article" date="2012" name="J. Bacteriol.">
        <title>Genome Sequence of Nitratireductor indicus Type Strain C115.</title>
        <authorList>
            <person name="Lai Q."/>
            <person name="Li G."/>
            <person name="Yu Z."/>
            <person name="Shao Z."/>
        </authorList>
    </citation>
    <scope>NUCLEOTIDE SEQUENCE [LARGE SCALE GENOMIC DNA]</scope>
    <source>
        <strain evidence="14 15">C115</strain>
    </source>
</reference>
<dbReference type="Pfam" id="PF00378">
    <property type="entry name" value="ECH_1"/>
    <property type="match status" value="1"/>
</dbReference>
<dbReference type="Pfam" id="PF02737">
    <property type="entry name" value="3HCDH_N"/>
    <property type="match status" value="1"/>
</dbReference>
<keyword evidence="3" id="KW-0276">Fatty acid metabolism</keyword>
<evidence type="ECO:0000256" key="3">
    <source>
        <dbReference type="ARBA" id="ARBA00022832"/>
    </source>
</evidence>
<evidence type="ECO:0000256" key="5">
    <source>
        <dbReference type="ARBA" id="ARBA00023002"/>
    </source>
</evidence>
<evidence type="ECO:0000256" key="7">
    <source>
        <dbReference type="ARBA" id="ARBA00023098"/>
    </source>
</evidence>
<feature type="compositionally biased region" description="Basic residues" evidence="11">
    <location>
        <begin position="745"/>
        <end position="757"/>
    </location>
</feature>
<keyword evidence="9" id="KW-0511">Multifunctional enzyme</keyword>
<dbReference type="Gene3D" id="3.40.50.720">
    <property type="entry name" value="NAD(P)-binding Rossmann-like Domain"/>
    <property type="match status" value="1"/>
</dbReference>
<keyword evidence="6" id="KW-0520">NAD</keyword>
<dbReference type="GO" id="GO:0004300">
    <property type="term" value="F:enoyl-CoA hydratase activity"/>
    <property type="evidence" value="ECO:0007669"/>
    <property type="project" value="TreeGrafter"/>
</dbReference>
<feature type="domain" description="3-hydroxyacyl-CoA dehydrogenase NAD binding" evidence="13">
    <location>
        <begin position="328"/>
        <end position="500"/>
    </location>
</feature>
<accession>K2NXZ3</accession>
<evidence type="ECO:0000259" key="13">
    <source>
        <dbReference type="Pfam" id="PF02737"/>
    </source>
</evidence>
<keyword evidence="15" id="KW-1185">Reference proteome</keyword>
<dbReference type="PANTHER" id="PTHR43612:SF3">
    <property type="entry name" value="TRIFUNCTIONAL ENZYME SUBUNIT ALPHA, MITOCHONDRIAL"/>
    <property type="match status" value="1"/>
</dbReference>
<keyword evidence="4" id="KW-0442">Lipid degradation</keyword>
<keyword evidence="8" id="KW-0456">Lyase</keyword>
<evidence type="ECO:0000256" key="4">
    <source>
        <dbReference type="ARBA" id="ARBA00022963"/>
    </source>
</evidence>
<comment type="caution">
    <text evidence="14">The sequence shown here is derived from an EMBL/GenBank/DDBJ whole genome shotgun (WGS) entry which is preliminary data.</text>
</comment>
<evidence type="ECO:0000313" key="15">
    <source>
        <dbReference type="Proteomes" id="UP000007374"/>
    </source>
</evidence>
<dbReference type="PATRIC" id="fig|1231190.3.peg.965"/>
<dbReference type="InterPro" id="IPR029045">
    <property type="entry name" value="ClpP/crotonase-like_dom_sf"/>
</dbReference>
<dbReference type="Gene3D" id="3.90.226.10">
    <property type="entry name" value="2-enoyl-CoA Hydratase, Chain A, domain 1"/>
    <property type="match status" value="1"/>
</dbReference>
<dbReference type="EMBL" id="AMSI01000002">
    <property type="protein sequence ID" value="EKF44065.1"/>
    <property type="molecule type" value="Genomic_DNA"/>
</dbReference>
<dbReference type="InterPro" id="IPR006108">
    <property type="entry name" value="3HC_DH_C"/>
</dbReference>
<dbReference type="STRING" id="721133.SAMN05216176_101386"/>
<feature type="domain" description="3-hydroxyacyl-CoA dehydrogenase C-terminal" evidence="12">
    <location>
        <begin position="504"/>
        <end position="597"/>
    </location>
</feature>
<dbReference type="GO" id="GO:0006635">
    <property type="term" value="P:fatty acid beta-oxidation"/>
    <property type="evidence" value="ECO:0007669"/>
    <property type="project" value="UniProtKB-UniPathway"/>
</dbReference>
<dbReference type="InterPro" id="IPR001753">
    <property type="entry name" value="Enoyl-CoA_hydra/iso"/>
</dbReference>
<keyword evidence="5" id="KW-0560">Oxidoreductase</keyword>
<evidence type="ECO:0000256" key="6">
    <source>
        <dbReference type="ARBA" id="ARBA00023027"/>
    </source>
</evidence>
<dbReference type="eggNOG" id="COG1250">
    <property type="taxonomic scope" value="Bacteria"/>
</dbReference>
<dbReference type="SUPFAM" id="SSF52096">
    <property type="entry name" value="ClpP/crotonase"/>
    <property type="match status" value="1"/>
</dbReference>
<evidence type="ECO:0000256" key="2">
    <source>
        <dbReference type="ARBA" id="ARBA00007005"/>
    </source>
</evidence>
<dbReference type="InterPro" id="IPR008927">
    <property type="entry name" value="6-PGluconate_DH-like_C_sf"/>
</dbReference>
<dbReference type="SUPFAM" id="SSF51735">
    <property type="entry name" value="NAD(P)-binding Rossmann-fold domains"/>
    <property type="match status" value="1"/>
</dbReference>
<dbReference type="InterPro" id="IPR036291">
    <property type="entry name" value="NAD(P)-bd_dom_sf"/>
</dbReference>
<dbReference type="InterPro" id="IPR013328">
    <property type="entry name" value="6PGD_dom2"/>
</dbReference>
<dbReference type="Gene3D" id="1.10.1040.10">
    <property type="entry name" value="N-(1-d-carboxylethyl)-l-norvaline Dehydrogenase, domain 2"/>
    <property type="match status" value="2"/>
</dbReference>
<evidence type="ECO:0000313" key="14">
    <source>
        <dbReference type="EMBL" id="EKF44065.1"/>
    </source>
</evidence>